<dbReference type="Proteomes" id="UP001142055">
    <property type="component" value="Chromosome 2"/>
</dbReference>
<evidence type="ECO:0000256" key="3">
    <source>
        <dbReference type="ARBA" id="ARBA00023002"/>
    </source>
</evidence>
<reference evidence="8" key="1">
    <citation type="submission" date="2022-12" db="EMBL/GenBank/DDBJ databases">
        <title>Genome assemblies of Blomia tropicalis.</title>
        <authorList>
            <person name="Cui Y."/>
        </authorList>
    </citation>
    <scope>NUCLEOTIDE SEQUENCE</scope>
    <source>
        <tissue evidence="8">Adult mites</tissue>
    </source>
</reference>
<dbReference type="PROSITE" id="PS00062">
    <property type="entry name" value="ALDOKETO_REDUCTASE_2"/>
    <property type="match status" value="1"/>
</dbReference>
<dbReference type="PROSITE" id="PS00063">
    <property type="entry name" value="ALDOKETO_REDUCTASE_3"/>
    <property type="match status" value="1"/>
</dbReference>
<comment type="caution">
    <text evidence="8">The sequence shown here is derived from an EMBL/GenBank/DDBJ whole genome shotgun (WGS) entry which is preliminary data.</text>
</comment>
<dbReference type="PIRSF" id="PIRSF000097">
    <property type="entry name" value="AKR"/>
    <property type="match status" value="1"/>
</dbReference>
<feature type="site" description="Lowers pKa of active site Tyr" evidence="6">
    <location>
        <position position="84"/>
    </location>
</feature>
<comment type="similarity">
    <text evidence="1">Belongs to the aldo/keto reductase family.</text>
</comment>
<dbReference type="InterPro" id="IPR036812">
    <property type="entry name" value="NAD(P)_OxRdtase_dom_sf"/>
</dbReference>
<protein>
    <recommendedName>
        <fullName evidence="7">NADP-dependent oxidoreductase domain-containing protein</fullName>
    </recommendedName>
</protein>
<dbReference type="InterPro" id="IPR020471">
    <property type="entry name" value="AKR"/>
</dbReference>
<evidence type="ECO:0000256" key="2">
    <source>
        <dbReference type="ARBA" id="ARBA00022857"/>
    </source>
</evidence>
<evidence type="ECO:0000256" key="5">
    <source>
        <dbReference type="PIRSR" id="PIRSR000097-2"/>
    </source>
</evidence>
<dbReference type="InterPro" id="IPR023210">
    <property type="entry name" value="NADP_OxRdtase_dom"/>
</dbReference>
<sequence>MVDPKSVPRYTFNDGNTVPFVGLGTWQSQPDGSVYRAVRHALASGYRHLDCAFIYQNQDEIGRAITDSIKEGVLTREELFVTSKIWLTHYSKERVEICAKKILSDLQLTQIDLLLLHWPFTFKQQDDNLFPVDSDGSVIGGDVGFVEAYKALEELQKQGLVKSIGVSNFNISQLTRLMENTSVKPVTNQVELHPYLVQKELKEFCNKNGIVLTAYSPLGNPGSAVNTAADKDKLLKDPVVNKLATKYGKNAGQILIKFQVASGNLVIPKSVTNERIESNIQIFDFDLTPEEVAELSALDRNYRSCSFDITSKLPEYPFKN</sequence>
<evidence type="ECO:0000313" key="9">
    <source>
        <dbReference type="Proteomes" id="UP001142055"/>
    </source>
</evidence>
<feature type="domain" description="NADP-dependent oxidoreductase" evidence="7">
    <location>
        <begin position="22"/>
        <end position="299"/>
    </location>
</feature>
<gene>
    <name evidence="8" type="ORF">RDWZM_005992</name>
</gene>
<dbReference type="PANTHER" id="PTHR43827">
    <property type="entry name" value="2,5-DIKETO-D-GLUCONIC ACID REDUCTASE"/>
    <property type="match status" value="1"/>
</dbReference>
<dbReference type="CDD" id="cd19071">
    <property type="entry name" value="AKR_AKR1-5-like"/>
    <property type="match status" value="1"/>
</dbReference>
<dbReference type="GO" id="GO:0016491">
    <property type="term" value="F:oxidoreductase activity"/>
    <property type="evidence" value="ECO:0007669"/>
    <property type="project" value="UniProtKB-KW"/>
</dbReference>
<proteinExistence type="inferred from homology"/>
<dbReference type="PRINTS" id="PR00069">
    <property type="entry name" value="ALDKETRDTASE"/>
</dbReference>
<dbReference type="OMA" id="PWMREHG"/>
<dbReference type="Pfam" id="PF00248">
    <property type="entry name" value="Aldo_ket_red"/>
    <property type="match status" value="1"/>
</dbReference>
<accession>A0A9Q0RN50</accession>
<evidence type="ECO:0000256" key="4">
    <source>
        <dbReference type="PIRSR" id="PIRSR000097-1"/>
    </source>
</evidence>
<keyword evidence="2" id="KW-0521">NADP</keyword>
<organism evidence="8 9">
    <name type="scientific">Blomia tropicalis</name>
    <name type="common">Mite</name>
    <dbReference type="NCBI Taxonomy" id="40697"/>
    <lineage>
        <taxon>Eukaryota</taxon>
        <taxon>Metazoa</taxon>
        <taxon>Ecdysozoa</taxon>
        <taxon>Arthropoda</taxon>
        <taxon>Chelicerata</taxon>
        <taxon>Arachnida</taxon>
        <taxon>Acari</taxon>
        <taxon>Acariformes</taxon>
        <taxon>Sarcoptiformes</taxon>
        <taxon>Astigmata</taxon>
        <taxon>Glycyphagoidea</taxon>
        <taxon>Echimyopodidae</taxon>
        <taxon>Blomia</taxon>
    </lineage>
</organism>
<dbReference type="Gene3D" id="3.20.20.100">
    <property type="entry name" value="NADP-dependent oxidoreductase domain"/>
    <property type="match status" value="1"/>
</dbReference>
<evidence type="ECO:0000313" key="8">
    <source>
        <dbReference type="EMBL" id="KAJ6220180.1"/>
    </source>
</evidence>
<dbReference type="PANTHER" id="PTHR43827:SF14">
    <property type="entry name" value="NADP-DEPENDENT OXIDOREDUCTASE DOMAIN-CONTAINING PROTEIN"/>
    <property type="match status" value="1"/>
</dbReference>
<dbReference type="EMBL" id="JAPWDV010000002">
    <property type="protein sequence ID" value="KAJ6220180.1"/>
    <property type="molecule type" value="Genomic_DNA"/>
</dbReference>
<keyword evidence="3" id="KW-0560">Oxidoreductase</keyword>
<name>A0A9Q0RN50_BLOTA</name>
<evidence type="ECO:0000256" key="1">
    <source>
        <dbReference type="ARBA" id="ARBA00007905"/>
    </source>
</evidence>
<feature type="binding site" evidence="5">
    <location>
        <position position="117"/>
    </location>
    <ligand>
        <name>substrate</name>
    </ligand>
</feature>
<dbReference type="SUPFAM" id="SSF51430">
    <property type="entry name" value="NAD(P)-linked oxidoreductase"/>
    <property type="match status" value="1"/>
</dbReference>
<evidence type="ECO:0000256" key="6">
    <source>
        <dbReference type="PIRSR" id="PIRSR000097-3"/>
    </source>
</evidence>
<dbReference type="AlphaFoldDB" id="A0A9Q0RN50"/>
<keyword evidence="9" id="KW-1185">Reference proteome</keyword>
<evidence type="ECO:0000259" key="7">
    <source>
        <dbReference type="Pfam" id="PF00248"/>
    </source>
</evidence>
<dbReference type="FunFam" id="3.20.20.100:FF:000006">
    <property type="entry name" value="Aldo-keto reductase family 1 member A1"/>
    <property type="match status" value="1"/>
</dbReference>
<feature type="active site" description="Proton donor" evidence="4">
    <location>
        <position position="55"/>
    </location>
</feature>
<dbReference type="InterPro" id="IPR018170">
    <property type="entry name" value="Aldo/ket_reductase_CS"/>
</dbReference>
<dbReference type="PROSITE" id="PS00798">
    <property type="entry name" value="ALDOKETO_REDUCTASE_1"/>
    <property type="match status" value="1"/>
</dbReference>